<comment type="caution">
    <text evidence="3">The sequence shown here is derived from an EMBL/GenBank/DDBJ whole genome shotgun (WGS) entry which is preliminary data.</text>
</comment>
<feature type="region of interest" description="Disordered" evidence="1">
    <location>
        <begin position="49"/>
        <end position="113"/>
    </location>
</feature>
<evidence type="ECO:0000313" key="3">
    <source>
        <dbReference type="EMBL" id="GGD68136.1"/>
    </source>
</evidence>
<keyword evidence="2" id="KW-0812">Transmembrane</keyword>
<proteinExistence type="predicted"/>
<evidence type="ECO:0000256" key="2">
    <source>
        <dbReference type="SAM" id="Phobius"/>
    </source>
</evidence>
<accession>A0A916YZ31</accession>
<evidence type="ECO:0000313" key="4">
    <source>
        <dbReference type="Proteomes" id="UP000612349"/>
    </source>
</evidence>
<feature type="transmembrane region" description="Helical" evidence="2">
    <location>
        <begin position="23"/>
        <end position="44"/>
    </location>
</feature>
<gene>
    <name evidence="3" type="ORF">GCM10010990_17090</name>
</gene>
<dbReference type="EMBL" id="BMIP01000003">
    <property type="protein sequence ID" value="GGD68136.1"/>
    <property type="molecule type" value="Genomic_DNA"/>
</dbReference>
<dbReference type="RefSeq" id="WP_066771304.1">
    <property type="nucleotide sequence ID" value="NZ_BMIP01000003.1"/>
</dbReference>
<name>A0A916YZ31_9SPHN</name>
<reference evidence="3" key="1">
    <citation type="journal article" date="2014" name="Int. J. Syst. Evol. Microbiol.">
        <title>Complete genome sequence of Corynebacterium casei LMG S-19264T (=DSM 44701T), isolated from a smear-ripened cheese.</title>
        <authorList>
            <consortium name="US DOE Joint Genome Institute (JGI-PGF)"/>
            <person name="Walter F."/>
            <person name="Albersmeier A."/>
            <person name="Kalinowski J."/>
            <person name="Ruckert C."/>
        </authorList>
    </citation>
    <scope>NUCLEOTIDE SEQUENCE</scope>
    <source>
        <strain evidence="3">CGMCC 1.15360</strain>
    </source>
</reference>
<reference evidence="3" key="2">
    <citation type="submission" date="2020-09" db="EMBL/GenBank/DDBJ databases">
        <authorList>
            <person name="Sun Q."/>
            <person name="Zhou Y."/>
        </authorList>
    </citation>
    <scope>NUCLEOTIDE SEQUENCE</scope>
    <source>
        <strain evidence="3">CGMCC 1.15360</strain>
    </source>
</reference>
<dbReference type="AlphaFoldDB" id="A0A916YZ31"/>
<sequence length="113" mass="11784">MQRHGEEVDLTTDEARGGSTPHIVRYILFISLFLAALAMTIAWVTGALSSDEPSEDTVVSNQSVPAVDGSAVGEQQAGGSDVSGEFTYDAETAPDTPGLEGLTEEPVRTTGAE</sequence>
<protein>
    <submittedName>
        <fullName evidence="3">Uncharacterized protein</fullName>
    </submittedName>
</protein>
<evidence type="ECO:0000256" key="1">
    <source>
        <dbReference type="SAM" id="MobiDB-lite"/>
    </source>
</evidence>
<dbReference type="OrthoDB" id="7452565at2"/>
<keyword evidence="4" id="KW-1185">Reference proteome</keyword>
<organism evidence="3 4">
    <name type="scientific">Croceicoccus mobilis</name>
    <dbReference type="NCBI Taxonomy" id="1703339"/>
    <lineage>
        <taxon>Bacteria</taxon>
        <taxon>Pseudomonadati</taxon>
        <taxon>Pseudomonadota</taxon>
        <taxon>Alphaproteobacteria</taxon>
        <taxon>Sphingomonadales</taxon>
        <taxon>Erythrobacteraceae</taxon>
        <taxon>Croceicoccus</taxon>
    </lineage>
</organism>
<dbReference type="Proteomes" id="UP000612349">
    <property type="component" value="Unassembled WGS sequence"/>
</dbReference>
<keyword evidence="2" id="KW-1133">Transmembrane helix</keyword>
<keyword evidence="2" id="KW-0472">Membrane</keyword>